<dbReference type="EMBL" id="LR796231">
    <property type="protein sequence ID" value="CAB4127925.1"/>
    <property type="molecule type" value="Genomic_DNA"/>
</dbReference>
<gene>
    <name evidence="2" type="ORF">UFOVP113_5</name>
    <name evidence="3" type="ORF">UFOVP225_131</name>
</gene>
<evidence type="ECO:0000313" key="3">
    <source>
        <dbReference type="EMBL" id="CAB5219777.1"/>
    </source>
</evidence>
<accession>A0A6J7WPU8</accession>
<evidence type="ECO:0000256" key="1">
    <source>
        <dbReference type="SAM" id="MobiDB-lite"/>
    </source>
</evidence>
<reference evidence="3" key="1">
    <citation type="submission" date="2020-05" db="EMBL/GenBank/DDBJ databases">
        <authorList>
            <person name="Chiriac C."/>
            <person name="Salcher M."/>
            <person name="Ghai R."/>
            <person name="Kavagutti S V."/>
        </authorList>
    </citation>
    <scope>NUCLEOTIDE SEQUENCE</scope>
</reference>
<evidence type="ECO:0000313" key="2">
    <source>
        <dbReference type="EMBL" id="CAB4127925.1"/>
    </source>
</evidence>
<dbReference type="EMBL" id="LR798275">
    <property type="protein sequence ID" value="CAB5219777.1"/>
    <property type="molecule type" value="Genomic_DNA"/>
</dbReference>
<sequence>MAKGKGGGPKPPVKGGNSDRKNGKASKKAPKVFDAVKRRLVTKTK</sequence>
<feature type="region of interest" description="Disordered" evidence="1">
    <location>
        <begin position="1"/>
        <end position="45"/>
    </location>
</feature>
<protein>
    <submittedName>
        <fullName evidence="3">Uncharacterized protein</fullName>
    </submittedName>
</protein>
<proteinExistence type="predicted"/>
<organism evidence="3">
    <name type="scientific">uncultured Caudovirales phage</name>
    <dbReference type="NCBI Taxonomy" id="2100421"/>
    <lineage>
        <taxon>Viruses</taxon>
        <taxon>Duplodnaviria</taxon>
        <taxon>Heunggongvirae</taxon>
        <taxon>Uroviricota</taxon>
        <taxon>Caudoviricetes</taxon>
        <taxon>Peduoviridae</taxon>
        <taxon>Maltschvirus</taxon>
        <taxon>Maltschvirus maltsch</taxon>
    </lineage>
</organism>
<name>A0A6J7WPU8_9CAUD</name>